<reference evidence="2 3" key="1">
    <citation type="journal article" date="2016" name="Mol. Biol. Evol.">
        <title>Comparative Genomics of Early-Diverging Mushroom-Forming Fungi Provides Insights into the Origins of Lignocellulose Decay Capabilities.</title>
        <authorList>
            <person name="Nagy L.G."/>
            <person name="Riley R."/>
            <person name="Tritt A."/>
            <person name="Adam C."/>
            <person name="Daum C."/>
            <person name="Floudas D."/>
            <person name="Sun H."/>
            <person name="Yadav J.S."/>
            <person name="Pangilinan J."/>
            <person name="Larsson K.H."/>
            <person name="Matsuura K."/>
            <person name="Barry K."/>
            <person name="Labutti K."/>
            <person name="Kuo R."/>
            <person name="Ohm R.A."/>
            <person name="Bhattacharya S.S."/>
            <person name="Shirouzu T."/>
            <person name="Yoshinaga Y."/>
            <person name="Martin F.M."/>
            <person name="Grigoriev I.V."/>
            <person name="Hibbett D.S."/>
        </authorList>
    </citation>
    <scope>NUCLEOTIDE SEQUENCE [LARGE SCALE GENOMIC DNA]</scope>
    <source>
        <strain evidence="2 3">CBS 109695</strain>
    </source>
</reference>
<protein>
    <submittedName>
        <fullName evidence="2">Carbohydrate-binding module family 21 protein</fullName>
    </submittedName>
</protein>
<organism evidence="2 3">
    <name type="scientific">Athelia psychrophila</name>
    <dbReference type="NCBI Taxonomy" id="1759441"/>
    <lineage>
        <taxon>Eukaryota</taxon>
        <taxon>Fungi</taxon>
        <taxon>Dikarya</taxon>
        <taxon>Basidiomycota</taxon>
        <taxon>Agaricomycotina</taxon>
        <taxon>Agaricomycetes</taxon>
        <taxon>Agaricomycetidae</taxon>
        <taxon>Atheliales</taxon>
        <taxon>Atheliaceae</taxon>
        <taxon>Athelia</taxon>
    </lineage>
</organism>
<dbReference type="PANTHER" id="PTHR12307">
    <property type="entry name" value="PROTEIN PHOSPHATASE 1 REGULATORY SUBUNIT"/>
    <property type="match status" value="1"/>
</dbReference>
<dbReference type="Pfam" id="PF03370">
    <property type="entry name" value="CBM_21"/>
    <property type="match status" value="1"/>
</dbReference>
<feature type="domain" description="CBM21" evidence="1">
    <location>
        <begin position="336"/>
        <end position="392"/>
    </location>
</feature>
<dbReference type="EMBL" id="KV417683">
    <property type="protein sequence ID" value="KZP10253.1"/>
    <property type="molecule type" value="Genomic_DNA"/>
</dbReference>
<accession>A0A165Z5V6</accession>
<keyword evidence="3" id="KW-1185">Reference proteome</keyword>
<dbReference type="GO" id="GO:2001069">
    <property type="term" value="F:glycogen binding"/>
    <property type="evidence" value="ECO:0007669"/>
    <property type="project" value="TreeGrafter"/>
</dbReference>
<dbReference type="InterPro" id="IPR038175">
    <property type="entry name" value="CBM21_dom_sf"/>
</dbReference>
<name>A0A165Z5V6_9AGAM</name>
<evidence type="ECO:0000313" key="3">
    <source>
        <dbReference type="Proteomes" id="UP000076532"/>
    </source>
</evidence>
<dbReference type="Proteomes" id="UP000076532">
    <property type="component" value="Unassembled WGS sequence"/>
</dbReference>
<dbReference type="GO" id="GO:0008157">
    <property type="term" value="F:protein phosphatase 1 binding"/>
    <property type="evidence" value="ECO:0007669"/>
    <property type="project" value="TreeGrafter"/>
</dbReference>
<gene>
    <name evidence="2" type="ORF">FIBSPDRAFT_963252</name>
</gene>
<dbReference type="OrthoDB" id="424465at2759"/>
<dbReference type="InterPro" id="IPR005036">
    <property type="entry name" value="CBM21_dom"/>
</dbReference>
<evidence type="ECO:0000313" key="2">
    <source>
        <dbReference type="EMBL" id="KZP10253.1"/>
    </source>
</evidence>
<proteinExistence type="predicted"/>
<dbReference type="GO" id="GO:0000164">
    <property type="term" value="C:protein phosphatase type 1 complex"/>
    <property type="evidence" value="ECO:0007669"/>
    <property type="project" value="TreeGrafter"/>
</dbReference>
<dbReference type="STRING" id="436010.A0A165Z5V6"/>
<sequence length="430" mass="46827">MHQPQARNWQPDSRSPIIVFYHLLQRASLRRGPRQDPACARVSPTPLAIIVFLPQAPRIVSMKTPKLARGMPVASNAAPPSCTFNPGESTPAAISPALAEARLARLNANIRPTLAAEKAALGASARRQPSVINTPNLLLPNAAFLSPERKLPAIDNWFIHEAAANRWALNNAYLEPHGGTLVPLELTSRDPGTGMTAFQRADVAPLALFLRWASMYSPSPSHAAEPPFYLAQHPIAALPAPLQHDLHRRRTLEDVHVFSWKARPASVSLPPGMGLGDGTETETEQELSGRFLFPRFTATQQTASTSSAAPKGQRFEIDRATPSATSPIPASHPPGHANVHIESMMLAQPPAPPQLTGTVLVHNIAYEKNVAVRFTLDDWQTMFEVRESYQTSLHALPWHSKPQTLGDAVNAIAGGRSGHFNKSIEDRAWI</sequence>
<dbReference type="PANTHER" id="PTHR12307:SF36">
    <property type="entry name" value="GLYCOGEN-BINDING SUBUNIT 76A"/>
    <property type="match status" value="1"/>
</dbReference>
<dbReference type="AlphaFoldDB" id="A0A165Z5V6"/>
<dbReference type="InterPro" id="IPR050782">
    <property type="entry name" value="PP1_regulatory_subunit_3"/>
</dbReference>
<dbReference type="GO" id="GO:0005979">
    <property type="term" value="P:regulation of glycogen biosynthetic process"/>
    <property type="evidence" value="ECO:0007669"/>
    <property type="project" value="TreeGrafter"/>
</dbReference>
<dbReference type="Gene3D" id="2.60.40.2440">
    <property type="entry name" value="Carbohydrate binding type-21 domain"/>
    <property type="match status" value="1"/>
</dbReference>
<evidence type="ECO:0000259" key="1">
    <source>
        <dbReference type="Pfam" id="PF03370"/>
    </source>
</evidence>